<dbReference type="NCBIfam" id="TIGR01696">
    <property type="entry name" value="deoB"/>
    <property type="match status" value="1"/>
</dbReference>
<dbReference type="GO" id="GO:0006015">
    <property type="term" value="P:5-phosphoribose 1-diphosphate biosynthetic process"/>
    <property type="evidence" value="ECO:0007669"/>
    <property type="project" value="UniProtKB-UniPathway"/>
</dbReference>
<dbReference type="PANTHER" id="PTHR21110">
    <property type="entry name" value="PHOSPHOPENTOMUTASE"/>
    <property type="match status" value="1"/>
</dbReference>
<sequence length="433" mass="45839">MTRAIVLVLDSFGIGGAPDADRFHDAGADTLGHIAAACARGECDGFLQGPEPGPRQGPEAGPAARQGPLALPNLSRLGLFHAHRESTGAWAKGVEVPIEVIGAYGNAREISSGKDTPSGHWEIAGVPVRFDWGYFLDREESFPAELLEALIREGDLPGVLGNCHASGTEIIARLGEEHMASGKPIVYTSGDSVFQIAAHEEAFGLERLYSRCETARRLLESYNIGRVIARPFVGQSAADFARPANRRDYSVEPPAATVLQKLADDGGEVIAIGKIADIYAHCGITRTVKASGHDALMDATLAALDEAGDRSLVMTNFVDFDTLYGHRRDVTGYAAALEAFDARLPELLAKLRDDDLLVLTADHGCDPTWHGTDHTRERVPVLALGAGLPAGSLGARDTFADIGQSLAAHLGLAPMADGTSFLSKPLPTDPLAA</sequence>
<evidence type="ECO:0000313" key="11">
    <source>
        <dbReference type="Proteomes" id="UP000063387"/>
    </source>
</evidence>
<dbReference type="PATRIC" id="fig|507626.3.peg.1688"/>
<feature type="binding site" evidence="6">
    <location>
        <position position="374"/>
    </location>
    <ligand>
        <name>Mn(2+)</name>
        <dbReference type="ChEBI" id="CHEBI:29035"/>
        <label>2</label>
    </ligand>
</feature>
<evidence type="ECO:0000256" key="6">
    <source>
        <dbReference type="HAMAP-Rule" id="MF_00740"/>
    </source>
</evidence>
<dbReference type="GO" id="GO:0009117">
    <property type="term" value="P:nucleotide metabolic process"/>
    <property type="evidence" value="ECO:0007669"/>
    <property type="project" value="UniProtKB-UniRule"/>
</dbReference>
<reference evidence="10 11" key="2">
    <citation type="submission" date="2016-02" db="EMBL/GenBank/DDBJ databases">
        <authorList>
            <person name="Wen L."/>
            <person name="He K."/>
            <person name="Yang H."/>
        </authorList>
    </citation>
    <scope>NUCLEOTIDE SEQUENCE [LARGE SCALE GENOMIC DNA]</scope>
    <source>
        <strain evidence="10 11">AGD 8-3</strain>
    </source>
</reference>
<dbReference type="CDD" id="cd16009">
    <property type="entry name" value="PPM"/>
    <property type="match status" value="1"/>
</dbReference>
<feature type="binding site" evidence="6">
    <location>
        <position position="321"/>
    </location>
    <ligand>
        <name>Mn(2+)</name>
        <dbReference type="ChEBI" id="CHEBI:29035"/>
        <label>2</label>
    </ligand>
</feature>
<dbReference type="NCBIfam" id="NF003766">
    <property type="entry name" value="PRK05362.1"/>
    <property type="match status" value="1"/>
</dbReference>
<dbReference type="HAMAP" id="MF_00740">
    <property type="entry name" value="Phosphopentomut"/>
    <property type="match status" value="1"/>
</dbReference>
<evidence type="ECO:0000256" key="5">
    <source>
        <dbReference type="ARBA" id="ARBA00023235"/>
    </source>
</evidence>
<keyword evidence="4 6" id="KW-0464">Manganese</keyword>
<dbReference type="GO" id="GO:0043094">
    <property type="term" value="P:metabolic compound salvage"/>
    <property type="evidence" value="ECO:0007669"/>
    <property type="project" value="UniProtKB-UniRule"/>
</dbReference>
<dbReference type="PANTHER" id="PTHR21110:SF0">
    <property type="entry name" value="PHOSPHOPENTOMUTASE"/>
    <property type="match status" value="1"/>
</dbReference>
<feature type="compositionally biased region" description="Low complexity" evidence="8">
    <location>
        <begin position="48"/>
        <end position="65"/>
    </location>
</feature>
<dbReference type="UniPathway" id="UPA00087">
    <property type="reaction ID" value="UER00173"/>
</dbReference>
<dbReference type="EC" id="5.4.2.7" evidence="6 7"/>
<keyword evidence="2 6" id="KW-0963">Cytoplasm</keyword>
<dbReference type="OrthoDB" id="9769930at2"/>
<comment type="cofactor">
    <cofactor evidence="6">
        <name>Mn(2+)</name>
        <dbReference type="ChEBI" id="CHEBI:29035"/>
    </cofactor>
    <text evidence="6">Binds 2 manganese ions.</text>
</comment>
<dbReference type="Pfam" id="PF01676">
    <property type="entry name" value="Metalloenzyme"/>
    <property type="match status" value="1"/>
</dbReference>
<dbReference type="InterPro" id="IPR017850">
    <property type="entry name" value="Alkaline_phosphatase_core_sf"/>
</dbReference>
<feature type="region of interest" description="Disordered" evidence="8">
    <location>
        <begin position="46"/>
        <end position="67"/>
    </location>
</feature>
<accession>A0A0X8HDR8</accession>
<dbReference type="GO" id="GO:0006018">
    <property type="term" value="P:2-deoxyribose 1-phosphate catabolic process"/>
    <property type="evidence" value="ECO:0007669"/>
    <property type="project" value="UniProtKB-UniRule"/>
</dbReference>
<evidence type="ECO:0000256" key="8">
    <source>
        <dbReference type="SAM" id="MobiDB-lite"/>
    </source>
</evidence>
<keyword evidence="11" id="KW-1185">Reference proteome</keyword>
<evidence type="ECO:0000256" key="3">
    <source>
        <dbReference type="ARBA" id="ARBA00022723"/>
    </source>
</evidence>
<dbReference type="GO" id="GO:0000287">
    <property type="term" value="F:magnesium ion binding"/>
    <property type="evidence" value="ECO:0007669"/>
    <property type="project" value="UniProtKB-UniRule"/>
</dbReference>
<protein>
    <recommendedName>
        <fullName evidence="6 7">Phosphopentomutase</fullName>
        <ecNumber evidence="6 7">5.4.2.7</ecNumber>
    </recommendedName>
    <alternativeName>
        <fullName evidence="6">Phosphodeoxyribomutase</fullName>
    </alternativeName>
</protein>
<gene>
    <name evidence="6 10" type="primary">deoB</name>
    <name evidence="10" type="ORF">LOKO_01694</name>
</gene>
<comment type="catalytic activity">
    <reaction evidence="6">
        <text>2-deoxy-alpha-D-ribose 1-phosphate = 2-deoxy-D-ribose 5-phosphate</text>
        <dbReference type="Rhea" id="RHEA:27658"/>
        <dbReference type="ChEBI" id="CHEBI:57259"/>
        <dbReference type="ChEBI" id="CHEBI:62877"/>
        <dbReference type="EC" id="5.4.2.7"/>
    </reaction>
</comment>
<evidence type="ECO:0000256" key="2">
    <source>
        <dbReference type="ARBA" id="ARBA00022490"/>
    </source>
</evidence>
<dbReference type="AlphaFoldDB" id="A0A0X8HDR8"/>
<keyword evidence="3 6" id="KW-0479">Metal-binding</keyword>
<comment type="similarity">
    <text evidence="1 6">Belongs to the phosphopentomutase family.</text>
</comment>
<name>A0A0X8HDR8_9GAMM</name>
<dbReference type="PIRSF" id="PIRSF001491">
    <property type="entry name" value="Ppentomutase"/>
    <property type="match status" value="1"/>
</dbReference>
<dbReference type="GO" id="GO:0008973">
    <property type="term" value="F:phosphopentomutase activity"/>
    <property type="evidence" value="ECO:0007669"/>
    <property type="project" value="UniProtKB-UniRule"/>
</dbReference>
<proteinExistence type="inferred from homology"/>
<dbReference type="GO" id="GO:0030145">
    <property type="term" value="F:manganese ion binding"/>
    <property type="evidence" value="ECO:0007669"/>
    <property type="project" value="UniProtKB-UniRule"/>
</dbReference>
<dbReference type="Gene3D" id="3.30.70.1250">
    <property type="entry name" value="Phosphopentomutase"/>
    <property type="match status" value="1"/>
</dbReference>
<reference evidence="10 11" key="1">
    <citation type="journal article" date="2016" name="Genome Announc.">
        <title>Draft Genome Sequence of 'Halomonas chromatireducens' Strain AGD 8-3, a Haloalkaliphilic Chromate- and Selenite-Reducing Gammaproteobacterium.</title>
        <authorList>
            <person name="Sharko F.S."/>
            <person name="Shapovalova A.A."/>
            <person name="Tsygankova S.V."/>
            <person name="Komova A.V."/>
            <person name="Boulygina E.S."/>
            <person name="Teslyuk A.B."/>
            <person name="Gotovtsev P.M."/>
            <person name="Namsaraev Z.B."/>
            <person name="Khijniak T.V."/>
            <person name="Nedoluzhko A.V."/>
            <person name="Vasilov R.G."/>
        </authorList>
    </citation>
    <scope>NUCLEOTIDE SEQUENCE [LARGE SCALE GENOMIC DNA]</scope>
    <source>
        <strain evidence="10 11">AGD 8-3</strain>
    </source>
</reference>
<comment type="subcellular location">
    <subcellularLocation>
        <location evidence="6">Cytoplasm</location>
    </subcellularLocation>
</comment>
<evidence type="ECO:0000256" key="7">
    <source>
        <dbReference type="NCBIfam" id="TIGR01696"/>
    </source>
</evidence>
<dbReference type="RefSeq" id="WP_066447585.1">
    <property type="nucleotide sequence ID" value="NZ_CP014226.1"/>
</dbReference>
<dbReference type="InterPro" id="IPR010045">
    <property type="entry name" value="DeoB"/>
</dbReference>
<feature type="binding site" evidence="6">
    <location>
        <position position="362"/>
    </location>
    <ligand>
        <name>Mn(2+)</name>
        <dbReference type="ChEBI" id="CHEBI:29035"/>
        <label>1</label>
    </ligand>
</feature>
<dbReference type="EMBL" id="CP014226">
    <property type="protein sequence ID" value="AMD00762.1"/>
    <property type="molecule type" value="Genomic_DNA"/>
</dbReference>
<comment type="function">
    <text evidence="6">Isomerase that catalyzes the conversion of deoxy-ribose 1-phosphate (dRib-1-P) and ribose 1-phosphate (Rib-1-P) to deoxy-ribose 5-phosphate (dRib-5-P) and ribose 5-phosphate (Rib-5-P), respectively.</text>
</comment>
<dbReference type="FunFam" id="3.30.70.1250:FF:000001">
    <property type="entry name" value="Phosphopentomutase"/>
    <property type="match status" value="1"/>
</dbReference>
<dbReference type="STRING" id="507626.LOKO_01694"/>
<organism evidence="10 11">
    <name type="scientific">Halomonas chromatireducens</name>
    <dbReference type="NCBI Taxonomy" id="507626"/>
    <lineage>
        <taxon>Bacteria</taxon>
        <taxon>Pseudomonadati</taxon>
        <taxon>Pseudomonadota</taxon>
        <taxon>Gammaproteobacteria</taxon>
        <taxon>Oceanospirillales</taxon>
        <taxon>Halomonadaceae</taxon>
        <taxon>Halomonas</taxon>
    </lineage>
</organism>
<dbReference type="Gene3D" id="3.40.720.10">
    <property type="entry name" value="Alkaline Phosphatase, subunit A"/>
    <property type="match status" value="1"/>
</dbReference>
<evidence type="ECO:0000313" key="10">
    <source>
        <dbReference type="EMBL" id="AMD00762.1"/>
    </source>
</evidence>
<comment type="catalytic activity">
    <reaction evidence="6">
        <text>alpha-D-ribose 1-phosphate = D-ribose 5-phosphate</text>
        <dbReference type="Rhea" id="RHEA:18793"/>
        <dbReference type="ChEBI" id="CHEBI:57720"/>
        <dbReference type="ChEBI" id="CHEBI:78346"/>
        <dbReference type="EC" id="5.4.2.7"/>
    </reaction>
</comment>
<feature type="binding site" evidence="6">
    <location>
        <position position="10"/>
    </location>
    <ligand>
        <name>Mn(2+)</name>
        <dbReference type="ChEBI" id="CHEBI:29035"/>
        <label>1</label>
    </ligand>
</feature>
<evidence type="ECO:0000256" key="1">
    <source>
        <dbReference type="ARBA" id="ARBA00010373"/>
    </source>
</evidence>
<keyword evidence="5 6" id="KW-0413">Isomerase</keyword>
<dbReference type="KEGG" id="hco:LOKO_01694"/>
<dbReference type="InterPro" id="IPR006124">
    <property type="entry name" value="Metalloenzyme"/>
</dbReference>
<dbReference type="SUPFAM" id="SSF53649">
    <property type="entry name" value="Alkaline phosphatase-like"/>
    <property type="match status" value="1"/>
</dbReference>
<comment type="pathway">
    <text evidence="6">Carbohydrate degradation; 2-deoxy-D-ribose 1-phosphate degradation; D-glyceraldehyde 3-phosphate and acetaldehyde from 2-deoxy-alpha-D-ribose 1-phosphate: step 1/2.</text>
</comment>
<dbReference type="SUPFAM" id="SSF143856">
    <property type="entry name" value="DeoB insert domain-like"/>
    <property type="match status" value="1"/>
</dbReference>
<dbReference type="Proteomes" id="UP000063387">
    <property type="component" value="Chromosome"/>
</dbReference>
<evidence type="ECO:0000259" key="9">
    <source>
        <dbReference type="Pfam" id="PF01676"/>
    </source>
</evidence>
<dbReference type="InterPro" id="IPR024052">
    <property type="entry name" value="Phosphopentomutase_DeoB_cap_sf"/>
</dbReference>
<feature type="binding site" evidence="6">
    <location>
        <position position="326"/>
    </location>
    <ligand>
        <name>Mn(2+)</name>
        <dbReference type="ChEBI" id="CHEBI:29035"/>
        <label>2</label>
    </ligand>
</feature>
<feature type="binding site" evidence="6">
    <location>
        <position position="363"/>
    </location>
    <ligand>
        <name>Mn(2+)</name>
        <dbReference type="ChEBI" id="CHEBI:29035"/>
        <label>1</label>
    </ligand>
</feature>
<evidence type="ECO:0000256" key="4">
    <source>
        <dbReference type="ARBA" id="ARBA00023211"/>
    </source>
</evidence>
<dbReference type="GO" id="GO:0005829">
    <property type="term" value="C:cytosol"/>
    <property type="evidence" value="ECO:0007669"/>
    <property type="project" value="TreeGrafter"/>
</dbReference>
<feature type="domain" description="Metalloenzyme" evidence="9">
    <location>
        <begin position="3"/>
        <end position="413"/>
    </location>
</feature>